<dbReference type="EMBL" id="JAYWIO010000001">
    <property type="protein sequence ID" value="KAK7287289.1"/>
    <property type="molecule type" value="Genomic_DNA"/>
</dbReference>
<name>A0AAN9IXJ7_CROPI</name>
<evidence type="ECO:0000313" key="3">
    <source>
        <dbReference type="Proteomes" id="UP001372338"/>
    </source>
</evidence>
<feature type="compositionally biased region" description="Polar residues" evidence="1">
    <location>
        <begin position="72"/>
        <end position="86"/>
    </location>
</feature>
<accession>A0AAN9IXJ7</accession>
<feature type="region of interest" description="Disordered" evidence="1">
    <location>
        <begin position="44"/>
        <end position="99"/>
    </location>
</feature>
<reference evidence="2 3" key="1">
    <citation type="submission" date="2024-01" db="EMBL/GenBank/DDBJ databases">
        <title>The genomes of 5 underutilized Papilionoideae crops provide insights into root nodulation and disease resistanc.</title>
        <authorList>
            <person name="Yuan L."/>
        </authorList>
    </citation>
    <scope>NUCLEOTIDE SEQUENCE [LARGE SCALE GENOMIC DNA]</scope>
    <source>
        <strain evidence="2">ZHUSHIDOU_FW_LH</strain>
        <tissue evidence="2">Leaf</tissue>
    </source>
</reference>
<proteinExistence type="predicted"/>
<dbReference type="Proteomes" id="UP001372338">
    <property type="component" value="Unassembled WGS sequence"/>
</dbReference>
<evidence type="ECO:0008006" key="4">
    <source>
        <dbReference type="Google" id="ProtNLM"/>
    </source>
</evidence>
<comment type="caution">
    <text evidence="2">The sequence shown here is derived from an EMBL/GenBank/DDBJ whole genome shotgun (WGS) entry which is preliminary data.</text>
</comment>
<sequence length="99" mass="11081">MVSDSTGETCFILFDSLAFKFFHKTAMEMLNELEQDIASMSGENDLSAFKSPDSTTKRKTRSVTETQDDTAGLSQIPTPQFSTTKATGKMKQKKQDQTW</sequence>
<protein>
    <recommendedName>
        <fullName evidence="4">Replication factor A C-terminal domain-containing protein</fullName>
    </recommendedName>
</protein>
<evidence type="ECO:0000313" key="2">
    <source>
        <dbReference type="EMBL" id="KAK7287289.1"/>
    </source>
</evidence>
<gene>
    <name evidence="2" type="ORF">RIF29_00502</name>
</gene>
<organism evidence="2 3">
    <name type="scientific">Crotalaria pallida</name>
    <name type="common">Smooth rattlebox</name>
    <name type="synonym">Crotalaria striata</name>
    <dbReference type="NCBI Taxonomy" id="3830"/>
    <lineage>
        <taxon>Eukaryota</taxon>
        <taxon>Viridiplantae</taxon>
        <taxon>Streptophyta</taxon>
        <taxon>Embryophyta</taxon>
        <taxon>Tracheophyta</taxon>
        <taxon>Spermatophyta</taxon>
        <taxon>Magnoliopsida</taxon>
        <taxon>eudicotyledons</taxon>
        <taxon>Gunneridae</taxon>
        <taxon>Pentapetalae</taxon>
        <taxon>rosids</taxon>
        <taxon>fabids</taxon>
        <taxon>Fabales</taxon>
        <taxon>Fabaceae</taxon>
        <taxon>Papilionoideae</taxon>
        <taxon>50 kb inversion clade</taxon>
        <taxon>genistoids sensu lato</taxon>
        <taxon>core genistoids</taxon>
        <taxon>Crotalarieae</taxon>
        <taxon>Crotalaria</taxon>
    </lineage>
</organism>
<evidence type="ECO:0000256" key="1">
    <source>
        <dbReference type="SAM" id="MobiDB-lite"/>
    </source>
</evidence>
<dbReference type="AlphaFoldDB" id="A0AAN9IXJ7"/>
<keyword evidence="3" id="KW-1185">Reference proteome</keyword>